<gene>
    <name evidence="2" type="ORF">GCM10010842_33160</name>
</gene>
<feature type="chain" id="PRO_5045434891" description="YbjN domain-containing protein" evidence="1">
    <location>
        <begin position="34"/>
        <end position="170"/>
    </location>
</feature>
<keyword evidence="3" id="KW-1185">Reference proteome</keyword>
<protein>
    <recommendedName>
        <fullName evidence="4">YbjN domain-containing protein</fullName>
    </recommendedName>
</protein>
<keyword evidence="1" id="KW-0732">Signal</keyword>
<organism evidence="2 3">
    <name type="scientific">Deinococcus daejeonensis</name>
    <dbReference type="NCBI Taxonomy" id="1007098"/>
    <lineage>
        <taxon>Bacteria</taxon>
        <taxon>Thermotogati</taxon>
        <taxon>Deinococcota</taxon>
        <taxon>Deinococci</taxon>
        <taxon>Deinococcales</taxon>
        <taxon>Deinococcaceae</taxon>
        <taxon>Deinococcus</taxon>
    </lineage>
</organism>
<evidence type="ECO:0008006" key="4">
    <source>
        <dbReference type="Google" id="ProtNLM"/>
    </source>
</evidence>
<evidence type="ECO:0000313" key="2">
    <source>
        <dbReference type="EMBL" id="GGN44510.1"/>
    </source>
</evidence>
<feature type="signal peptide" evidence="1">
    <location>
        <begin position="1"/>
        <end position="33"/>
    </location>
</feature>
<dbReference type="RefSeq" id="WP_189058759.1">
    <property type="nucleotide sequence ID" value="NZ_BMOR01000023.1"/>
</dbReference>
<sequence>MHQRTRPLHSPVPHTAALTTGLLALAGLFTAGAQTTTAASHTPGTAYRAVMEAARTLGPVKMTTTDTGAPLLTGETDGLKYGIIFSGCDARGEQCEDMRLVSYWDAYPARDLNTWNRTKFVGRAFLDDDGTTLDLWVSLAGGLTAQQIGDVLDWWNVALTDFASYLEELK</sequence>
<dbReference type="EMBL" id="BMOR01000023">
    <property type="protein sequence ID" value="GGN44510.1"/>
    <property type="molecule type" value="Genomic_DNA"/>
</dbReference>
<comment type="caution">
    <text evidence="2">The sequence shown here is derived from an EMBL/GenBank/DDBJ whole genome shotgun (WGS) entry which is preliminary data.</text>
</comment>
<evidence type="ECO:0000313" key="3">
    <source>
        <dbReference type="Proteomes" id="UP000645517"/>
    </source>
</evidence>
<evidence type="ECO:0000256" key="1">
    <source>
        <dbReference type="SAM" id="SignalP"/>
    </source>
</evidence>
<accession>A0ABQ2JFZ1</accession>
<reference evidence="3" key="1">
    <citation type="journal article" date="2019" name="Int. J. Syst. Evol. Microbiol.">
        <title>The Global Catalogue of Microorganisms (GCM) 10K type strain sequencing project: providing services to taxonomists for standard genome sequencing and annotation.</title>
        <authorList>
            <consortium name="The Broad Institute Genomics Platform"/>
            <consortium name="The Broad Institute Genome Sequencing Center for Infectious Disease"/>
            <person name="Wu L."/>
            <person name="Ma J."/>
        </authorList>
    </citation>
    <scope>NUCLEOTIDE SEQUENCE [LARGE SCALE GENOMIC DNA]</scope>
    <source>
        <strain evidence="3">JCM 16918</strain>
    </source>
</reference>
<proteinExistence type="predicted"/>
<name>A0ABQ2JFZ1_9DEIO</name>
<dbReference type="Proteomes" id="UP000645517">
    <property type="component" value="Unassembled WGS sequence"/>
</dbReference>
<dbReference type="InterPro" id="IPR019660">
    <property type="entry name" value="Put_sensory_transdc_reg_YbjN"/>
</dbReference>
<dbReference type="Pfam" id="PF10722">
    <property type="entry name" value="YbjN"/>
    <property type="match status" value="1"/>
</dbReference>